<name>A0A9D4Y9G4_PEA</name>
<dbReference type="EMBL" id="JAMSHJ010000002">
    <property type="protein sequence ID" value="KAI5434238.1"/>
    <property type="molecule type" value="Genomic_DNA"/>
</dbReference>
<dbReference type="InterPro" id="IPR056647">
    <property type="entry name" value="DUF7745"/>
</dbReference>
<comment type="caution">
    <text evidence="2">The sequence shown here is derived from an EMBL/GenBank/DDBJ whole genome shotgun (WGS) entry which is preliminary data.</text>
</comment>
<dbReference type="Pfam" id="PF24924">
    <property type="entry name" value="DUF7745"/>
    <property type="match status" value="1"/>
</dbReference>
<accession>A0A9D4Y9G4</accession>
<sequence>MSESVAEALHLSVEEVTLGLGPRGFSRKLLEENSRALEKDGKWLPLSFVLALLIYGVVLFSNDDDYTLPSSVQKEERHGIELCFTILHMDLVPHASKGSQKFASLTAEVVNWYLSTSKIDQRTQICYRRLKNLGLKFIIKVKSLVNMIVGLKKRITNGWYKREGYSVNVQTEKERGDNHRLFELVVEEKNALRDESNLEIQKLNISLRDANAKVEVEHRLKEEATRVSYITPQVWRENCHKAELSTLSVKHWRDRFSALKNESLG</sequence>
<reference evidence="2 3" key="1">
    <citation type="journal article" date="2022" name="Nat. Genet.">
        <title>Improved pea reference genome and pan-genome highlight genomic features and evolutionary characteristics.</title>
        <authorList>
            <person name="Yang T."/>
            <person name="Liu R."/>
            <person name="Luo Y."/>
            <person name="Hu S."/>
            <person name="Wang D."/>
            <person name="Wang C."/>
            <person name="Pandey M.K."/>
            <person name="Ge S."/>
            <person name="Xu Q."/>
            <person name="Li N."/>
            <person name="Li G."/>
            <person name="Huang Y."/>
            <person name="Saxena R.K."/>
            <person name="Ji Y."/>
            <person name="Li M."/>
            <person name="Yan X."/>
            <person name="He Y."/>
            <person name="Liu Y."/>
            <person name="Wang X."/>
            <person name="Xiang C."/>
            <person name="Varshney R.K."/>
            <person name="Ding H."/>
            <person name="Gao S."/>
            <person name="Zong X."/>
        </authorList>
    </citation>
    <scope>NUCLEOTIDE SEQUENCE [LARGE SCALE GENOMIC DNA]</scope>
    <source>
        <strain evidence="2 3">cv. Zhongwan 6</strain>
    </source>
</reference>
<organism evidence="2 3">
    <name type="scientific">Pisum sativum</name>
    <name type="common">Garden pea</name>
    <name type="synonym">Lathyrus oleraceus</name>
    <dbReference type="NCBI Taxonomy" id="3888"/>
    <lineage>
        <taxon>Eukaryota</taxon>
        <taxon>Viridiplantae</taxon>
        <taxon>Streptophyta</taxon>
        <taxon>Embryophyta</taxon>
        <taxon>Tracheophyta</taxon>
        <taxon>Spermatophyta</taxon>
        <taxon>Magnoliopsida</taxon>
        <taxon>eudicotyledons</taxon>
        <taxon>Gunneridae</taxon>
        <taxon>Pentapetalae</taxon>
        <taxon>rosids</taxon>
        <taxon>fabids</taxon>
        <taxon>Fabales</taxon>
        <taxon>Fabaceae</taxon>
        <taxon>Papilionoideae</taxon>
        <taxon>50 kb inversion clade</taxon>
        <taxon>NPAAA clade</taxon>
        <taxon>Hologalegina</taxon>
        <taxon>IRL clade</taxon>
        <taxon>Fabeae</taxon>
        <taxon>Lathyrus</taxon>
    </lineage>
</organism>
<evidence type="ECO:0000259" key="1">
    <source>
        <dbReference type="Pfam" id="PF24924"/>
    </source>
</evidence>
<keyword evidence="3" id="KW-1185">Reference proteome</keyword>
<proteinExistence type="predicted"/>
<protein>
    <recommendedName>
        <fullName evidence="1">DUF7745 domain-containing protein</fullName>
    </recommendedName>
</protein>
<feature type="domain" description="DUF7745" evidence="1">
    <location>
        <begin position="3"/>
        <end position="66"/>
    </location>
</feature>
<dbReference type="Proteomes" id="UP001058974">
    <property type="component" value="Chromosome 2"/>
</dbReference>
<dbReference type="Gramene" id="Psat02G0119900-T1">
    <property type="protein sequence ID" value="KAI5434238.1"/>
    <property type="gene ID" value="KIW84_021199"/>
</dbReference>
<gene>
    <name evidence="2" type="ORF">KIW84_021199</name>
</gene>
<dbReference type="AlphaFoldDB" id="A0A9D4Y9G4"/>
<evidence type="ECO:0000313" key="2">
    <source>
        <dbReference type="EMBL" id="KAI5434238.1"/>
    </source>
</evidence>
<evidence type="ECO:0000313" key="3">
    <source>
        <dbReference type="Proteomes" id="UP001058974"/>
    </source>
</evidence>